<proteinExistence type="predicted"/>
<feature type="transmembrane region" description="Helical" evidence="1">
    <location>
        <begin position="29"/>
        <end position="51"/>
    </location>
</feature>
<keyword evidence="4" id="KW-1185">Reference proteome</keyword>
<evidence type="ECO:0000256" key="1">
    <source>
        <dbReference type="SAM" id="Phobius"/>
    </source>
</evidence>
<feature type="domain" description="Flavinylation-associated cytochrome" evidence="2">
    <location>
        <begin position="30"/>
        <end position="80"/>
    </location>
</feature>
<name>A0A3D9Z3T1_9HYPH</name>
<accession>A0A3D9Z3T1</accession>
<keyword evidence="1" id="KW-0472">Membrane</keyword>
<keyword evidence="1" id="KW-1133">Transmembrane helix</keyword>
<organism evidence="3 4">
    <name type="scientific">Methylovirgula ligni</name>
    <dbReference type="NCBI Taxonomy" id="569860"/>
    <lineage>
        <taxon>Bacteria</taxon>
        <taxon>Pseudomonadati</taxon>
        <taxon>Pseudomonadota</taxon>
        <taxon>Alphaproteobacteria</taxon>
        <taxon>Hyphomicrobiales</taxon>
        <taxon>Beijerinckiaceae</taxon>
        <taxon>Methylovirgula</taxon>
    </lineage>
</organism>
<dbReference type="Pfam" id="PF14358">
    <property type="entry name" value="DUF4405"/>
    <property type="match status" value="1"/>
</dbReference>
<sequence length="186" mass="20061">MSTSGISGGARVPPAPGQENSFGRFISRFATPLTAGLFLISAISGTALFFHWTPGTFHEMHEWLSLVLLAAFAFHLYKNWVPLLGYVRRGTLILPLAVCLIAAMPFVIPGVGGHNRGNPAFRLVPLLTHARLSDLAPVLKTTPDELIAALKKRGLTVRAPNETIEAVAIDSDKEVPEVLFSVIPGR</sequence>
<comment type="caution">
    <text evidence="3">The sequence shown here is derived from an EMBL/GenBank/DDBJ whole genome shotgun (WGS) entry which is preliminary data.</text>
</comment>
<keyword evidence="1" id="KW-0812">Transmembrane</keyword>
<feature type="transmembrane region" description="Helical" evidence="1">
    <location>
        <begin position="92"/>
        <end position="112"/>
    </location>
</feature>
<dbReference type="Proteomes" id="UP000256900">
    <property type="component" value="Unassembled WGS sequence"/>
</dbReference>
<reference evidence="3 4" key="1">
    <citation type="submission" date="2018-08" db="EMBL/GenBank/DDBJ databases">
        <title>Genomic Encyclopedia of Type Strains, Phase IV (KMG-IV): sequencing the most valuable type-strain genomes for metagenomic binning, comparative biology and taxonomic classification.</title>
        <authorList>
            <person name="Goeker M."/>
        </authorList>
    </citation>
    <scope>NUCLEOTIDE SEQUENCE [LARGE SCALE GENOMIC DNA]</scope>
    <source>
        <strain evidence="3 4">BW863</strain>
    </source>
</reference>
<feature type="transmembrane region" description="Helical" evidence="1">
    <location>
        <begin position="63"/>
        <end position="80"/>
    </location>
</feature>
<dbReference type="AlphaFoldDB" id="A0A3D9Z3T1"/>
<gene>
    <name evidence="3" type="ORF">DES32_0169</name>
</gene>
<dbReference type="EMBL" id="QUMO01000001">
    <property type="protein sequence ID" value="REF88958.1"/>
    <property type="molecule type" value="Genomic_DNA"/>
</dbReference>
<dbReference type="InterPro" id="IPR025517">
    <property type="entry name" value="DUF4405"/>
</dbReference>
<evidence type="ECO:0000259" key="2">
    <source>
        <dbReference type="Pfam" id="PF14358"/>
    </source>
</evidence>
<dbReference type="RefSeq" id="WP_115834793.1">
    <property type="nucleotide sequence ID" value="NZ_CP025086.1"/>
</dbReference>
<evidence type="ECO:0000313" key="4">
    <source>
        <dbReference type="Proteomes" id="UP000256900"/>
    </source>
</evidence>
<protein>
    <submittedName>
        <fullName evidence="3">Uncharacterized protein DUF4405</fullName>
    </submittedName>
</protein>
<evidence type="ECO:0000313" key="3">
    <source>
        <dbReference type="EMBL" id="REF88958.1"/>
    </source>
</evidence>
<dbReference type="OrthoDB" id="5339490at2"/>